<dbReference type="EC" id="3.5.1.108" evidence="4 12"/>
<keyword evidence="7 12" id="KW-0479">Metal-binding</keyword>
<dbReference type="GO" id="GO:0009245">
    <property type="term" value="P:lipid A biosynthetic process"/>
    <property type="evidence" value="ECO:0007669"/>
    <property type="project" value="UniProtKB-UniRule"/>
</dbReference>
<dbReference type="PANTHER" id="PTHR33694">
    <property type="entry name" value="UDP-3-O-ACYL-N-ACETYLGLUCOSAMINE DEACETYLASE 1, MITOCHONDRIAL-RELATED"/>
    <property type="match status" value="1"/>
</dbReference>
<comment type="catalytic activity">
    <reaction evidence="11 12">
        <text>a UDP-3-O-[(3R)-3-hydroxyacyl]-N-acetyl-alpha-D-glucosamine + H2O = a UDP-3-O-[(3R)-3-hydroxyacyl]-alpha-D-glucosamine + acetate</text>
        <dbReference type="Rhea" id="RHEA:67816"/>
        <dbReference type="ChEBI" id="CHEBI:15377"/>
        <dbReference type="ChEBI" id="CHEBI:30089"/>
        <dbReference type="ChEBI" id="CHEBI:137740"/>
        <dbReference type="ChEBI" id="CHEBI:173225"/>
        <dbReference type="EC" id="3.5.1.108"/>
    </reaction>
</comment>
<dbReference type="InterPro" id="IPR015870">
    <property type="entry name" value="UDP-acyl_N-AcGlcN_deAcase_N"/>
</dbReference>
<evidence type="ECO:0000256" key="2">
    <source>
        <dbReference type="ARBA" id="ARBA00002923"/>
    </source>
</evidence>
<dbReference type="GO" id="GO:0046872">
    <property type="term" value="F:metal ion binding"/>
    <property type="evidence" value="ECO:0007669"/>
    <property type="project" value="UniProtKB-KW"/>
</dbReference>
<name>A0A7V2SXN1_9BACT</name>
<comment type="pathway">
    <text evidence="3 12">Glycolipid biosynthesis; lipid IV(A) biosynthesis; lipid IV(A) from (3R)-3-hydroxytetradecanoyl-[acyl-carrier-protein] and UDP-N-acetyl-alpha-D-glucosamine: step 2/6.</text>
</comment>
<keyword evidence="8 12" id="KW-0378">Hydrolase</keyword>
<evidence type="ECO:0000256" key="12">
    <source>
        <dbReference type="HAMAP-Rule" id="MF_00388"/>
    </source>
</evidence>
<dbReference type="SUPFAM" id="SSF54211">
    <property type="entry name" value="Ribosomal protein S5 domain 2-like"/>
    <property type="match status" value="2"/>
</dbReference>
<comment type="cofactor">
    <cofactor evidence="1 12">
        <name>Zn(2+)</name>
        <dbReference type="ChEBI" id="CHEBI:29105"/>
    </cofactor>
</comment>
<dbReference type="EMBL" id="DRND01000001">
    <property type="protein sequence ID" value="HFC46245.1"/>
    <property type="molecule type" value="Genomic_DNA"/>
</dbReference>
<dbReference type="InterPro" id="IPR011334">
    <property type="entry name" value="UDP-acyl_GlcNac_deAcase_C"/>
</dbReference>
<dbReference type="PANTHER" id="PTHR33694:SF1">
    <property type="entry name" value="UDP-3-O-ACYL-N-ACETYLGLUCOSAMINE DEACETYLASE 1, MITOCHONDRIAL-RELATED"/>
    <property type="match status" value="1"/>
</dbReference>
<evidence type="ECO:0000256" key="7">
    <source>
        <dbReference type="ARBA" id="ARBA00022723"/>
    </source>
</evidence>
<keyword evidence="5 12" id="KW-0444">Lipid biosynthesis</keyword>
<dbReference type="InterPro" id="IPR020568">
    <property type="entry name" value="Ribosomal_Su5_D2-typ_SF"/>
</dbReference>
<evidence type="ECO:0000256" key="10">
    <source>
        <dbReference type="ARBA" id="ARBA00023098"/>
    </source>
</evidence>
<keyword evidence="6 12" id="KW-0441">Lipid A biosynthesis</keyword>
<dbReference type="GO" id="GO:0103117">
    <property type="term" value="F:UDP-3-O-acyl-N-acetylglucosamine deacetylase activity"/>
    <property type="evidence" value="ECO:0007669"/>
    <property type="project" value="UniProtKB-UniRule"/>
</dbReference>
<dbReference type="Proteomes" id="UP000885797">
    <property type="component" value="Unassembled WGS sequence"/>
</dbReference>
<evidence type="ECO:0000256" key="9">
    <source>
        <dbReference type="ARBA" id="ARBA00022833"/>
    </source>
</evidence>
<evidence type="ECO:0000256" key="4">
    <source>
        <dbReference type="ARBA" id="ARBA00012745"/>
    </source>
</evidence>
<evidence type="ECO:0000256" key="11">
    <source>
        <dbReference type="ARBA" id="ARBA00024535"/>
    </source>
</evidence>
<feature type="binding site" evidence="12">
    <location>
        <position position="241"/>
    </location>
    <ligand>
        <name>Zn(2+)</name>
        <dbReference type="ChEBI" id="CHEBI:29105"/>
    </ligand>
</feature>
<dbReference type="NCBIfam" id="TIGR00325">
    <property type="entry name" value="lpxC"/>
    <property type="match status" value="1"/>
</dbReference>
<feature type="active site" description="Proton donor" evidence="12">
    <location>
        <position position="268"/>
    </location>
</feature>
<sequence>MHRTYQHTLKRAVRLAGIGLHTGKLVEMTIKPAPENFGICFKRLDVEGDTLIPCHFENVVATTLCTTIGQRSSQGLIEVGTVEHLMAAFFGLGVDNALVEINGPEVPSMDGSAAPFYTVMKRAGLSRQKAPRRAIKVTKRVSVEVDGKEITIEPSDYLTVDFEIDFDHPLIEKQRYHAKIDEGCFERHIAKARTFGFLHEVEYLRANGFALGGSLENAIVVGDEGILNGEGLRFPDEFVRHKILDLLGDIYLLGHPLIGKIKSKKSGHTLHNRILRELMAQRDAWEFVDRLGDGKLVPELVQPSVIGGPQAIRTLVTPAA</sequence>
<dbReference type="UniPathway" id="UPA00359">
    <property type="reaction ID" value="UER00478"/>
</dbReference>
<gene>
    <name evidence="12" type="primary">lpxC</name>
    <name evidence="13" type="ORF">ENJ63_00010</name>
</gene>
<accession>A0A7V2SXN1</accession>
<dbReference type="GO" id="GO:0016020">
    <property type="term" value="C:membrane"/>
    <property type="evidence" value="ECO:0007669"/>
    <property type="project" value="GOC"/>
</dbReference>
<evidence type="ECO:0000256" key="8">
    <source>
        <dbReference type="ARBA" id="ARBA00022801"/>
    </source>
</evidence>
<reference evidence="13" key="1">
    <citation type="journal article" date="2020" name="mSystems">
        <title>Genome- and Community-Level Interaction Insights into Carbon Utilization and Element Cycling Functions of Hydrothermarchaeota in Hydrothermal Sediment.</title>
        <authorList>
            <person name="Zhou Z."/>
            <person name="Liu Y."/>
            <person name="Xu W."/>
            <person name="Pan J."/>
            <person name="Luo Z.H."/>
            <person name="Li M."/>
        </authorList>
    </citation>
    <scope>NUCLEOTIDE SEQUENCE [LARGE SCALE GENOMIC DNA]</scope>
    <source>
        <strain evidence="13">HyVt-503</strain>
    </source>
</reference>
<organism evidence="13">
    <name type="scientific">Dissulfuribacter thermophilus</name>
    <dbReference type="NCBI Taxonomy" id="1156395"/>
    <lineage>
        <taxon>Bacteria</taxon>
        <taxon>Pseudomonadati</taxon>
        <taxon>Thermodesulfobacteriota</taxon>
        <taxon>Dissulfuribacteria</taxon>
        <taxon>Dissulfuribacterales</taxon>
        <taxon>Dissulfuribacteraceae</taxon>
        <taxon>Dissulfuribacter</taxon>
    </lineage>
</organism>
<evidence type="ECO:0000313" key="13">
    <source>
        <dbReference type="EMBL" id="HFC46245.1"/>
    </source>
</evidence>
<dbReference type="Pfam" id="PF03331">
    <property type="entry name" value="LpxC"/>
    <property type="match status" value="1"/>
</dbReference>
<dbReference type="Gene3D" id="3.30.230.20">
    <property type="entry name" value="lpxc deacetylase, domain 1"/>
    <property type="match status" value="1"/>
</dbReference>
<dbReference type="AlphaFoldDB" id="A0A7V2SXN1"/>
<comment type="caution">
    <text evidence="13">The sequence shown here is derived from an EMBL/GenBank/DDBJ whole genome shotgun (WGS) entry which is preliminary data.</text>
</comment>
<evidence type="ECO:0000256" key="6">
    <source>
        <dbReference type="ARBA" id="ARBA00022556"/>
    </source>
</evidence>
<keyword evidence="10 12" id="KW-0443">Lipid metabolism</keyword>
<keyword evidence="9 12" id="KW-0862">Zinc</keyword>
<evidence type="ECO:0000256" key="5">
    <source>
        <dbReference type="ARBA" id="ARBA00022516"/>
    </source>
</evidence>
<feature type="binding site" evidence="12">
    <location>
        <position position="245"/>
    </location>
    <ligand>
        <name>Zn(2+)</name>
        <dbReference type="ChEBI" id="CHEBI:29105"/>
    </ligand>
</feature>
<evidence type="ECO:0000256" key="1">
    <source>
        <dbReference type="ARBA" id="ARBA00001947"/>
    </source>
</evidence>
<evidence type="ECO:0000256" key="3">
    <source>
        <dbReference type="ARBA" id="ARBA00005002"/>
    </source>
</evidence>
<dbReference type="HAMAP" id="MF_00388">
    <property type="entry name" value="LpxC"/>
    <property type="match status" value="1"/>
</dbReference>
<proteinExistence type="inferred from homology"/>
<dbReference type="Gene3D" id="3.30.1700.10">
    <property type="entry name" value="lpxc deacetylase, domain 2"/>
    <property type="match status" value="1"/>
</dbReference>
<dbReference type="InterPro" id="IPR004463">
    <property type="entry name" value="UDP-acyl_GlcNac_deAcase"/>
</dbReference>
<feature type="binding site" evidence="12">
    <location>
        <position position="84"/>
    </location>
    <ligand>
        <name>Zn(2+)</name>
        <dbReference type="ChEBI" id="CHEBI:29105"/>
    </ligand>
</feature>
<protein>
    <recommendedName>
        <fullName evidence="4 12">UDP-3-O-acyl-N-acetylglucosamine deacetylase</fullName>
        <shortName evidence="12">UDP-3-O-acyl-GlcNAc deacetylase</shortName>
        <ecNumber evidence="4 12">3.5.1.108</ecNumber>
    </recommendedName>
    <alternativeName>
        <fullName evidence="12">UDP-3-O-[R-3-hydroxymyristoyl]-N-acetylglucosamine deacetylase</fullName>
    </alternativeName>
</protein>
<comment type="similarity">
    <text evidence="12">Belongs to the LpxC family.</text>
</comment>
<comment type="function">
    <text evidence="2 12">Catalyzes the hydrolysis of UDP-3-O-myristoyl-N-acetylglucosamine to form UDP-3-O-myristoylglucosamine and acetate, the committed step in lipid A biosynthesis.</text>
</comment>